<dbReference type="SUPFAM" id="SSF53335">
    <property type="entry name" value="S-adenosyl-L-methionine-dependent methyltransferases"/>
    <property type="match status" value="1"/>
</dbReference>
<gene>
    <name evidence="2" type="ORF">METZ01_LOCUS477841</name>
</gene>
<dbReference type="Pfam" id="PF13847">
    <property type="entry name" value="Methyltransf_31"/>
    <property type="match status" value="1"/>
</dbReference>
<reference evidence="2" key="1">
    <citation type="submission" date="2018-05" db="EMBL/GenBank/DDBJ databases">
        <authorList>
            <person name="Lanie J.A."/>
            <person name="Ng W.-L."/>
            <person name="Kazmierczak K.M."/>
            <person name="Andrzejewski T.M."/>
            <person name="Davidsen T.M."/>
            <person name="Wayne K.J."/>
            <person name="Tettelin H."/>
            <person name="Glass J.I."/>
            <person name="Rusch D."/>
            <person name="Podicherti R."/>
            <person name="Tsui H.-C.T."/>
            <person name="Winkler M.E."/>
        </authorList>
    </citation>
    <scope>NUCLEOTIDE SEQUENCE</scope>
</reference>
<dbReference type="AlphaFoldDB" id="A0A383BXT9"/>
<evidence type="ECO:0000313" key="2">
    <source>
        <dbReference type="EMBL" id="SVE24987.1"/>
    </source>
</evidence>
<accession>A0A383BXT9</accession>
<dbReference type="InterPro" id="IPR025714">
    <property type="entry name" value="Methyltranfer_dom"/>
</dbReference>
<protein>
    <recommendedName>
        <fullName evidence="1">Methyltransferase domain-containing protein</fullName>
    </recommendedName>
</protein>
<dbReference type="Gene3D" id="3.40.50.150">
    <property type="entry name" value="Vaccinia Virus protein VP39"/>
    <property type="match status" value="1"/>
</dbReference>
<name>A0A383BXT9_9ZZZZ</name>
<dbReference type="PANTHER" id="PTHR43861">
    <property type="entry name" value="TRANS-ACONITATE 2-METHYLTRANSFERASE-RELATED"/>
    <property type="match status" value="1"/>
</dbReference>
<proteinExistence type="predicted"/>
<sequence length="189" mass="21232">MSEDYSFSKFSNNSFYQKQNAHLIDMAGIGSGQRIVDLACGTGGVTKLILEKLKDAREFVIIGIDHSSVAIKLAMEDLKDARDSAVHFVQSQIEHLSDSVKESADTVIFCNAIHYVPDKEALLAEISKSLKPGGKLAFNTSFFEGAHLDETLLYYRKWMFKASRILRREYGLSPSRTQKVESRKHLTPE</sequence>
<dbReference type="InterPro" id="IPR029063">
    <property type="entry name" value="SAM-dependent_MTases_sf"/>
</dbReference>
<feature type="domain" description="Methyltransferase" evidence="1">
    <location>
        <begin position="31"/>
        <end position="142"/>
    </location>
</feature>
<organism evidence="2">
    <name type="scientific">marine metagenome</name>
    <dbReference type="NCBI Taxonomy" id="408172"/>
    <lineage>
        <taxon>unclassified sequences</taxon>
        <taxon>metagenomes</taxon>
        <taxon>ecological metagenomes</taxon>
    </lineage>
</organism>
<dbReference type="EMBL" id="UINC01204318">
    <property type="protein sequence ID" value="SVE24987.1"/>
    <property type="molecule type" value="Genomic_DNA"/>
</dbReference>
<feature type="non-terminal residue" evidence="2">
    <location>
        <position position="189"/>
    </location>
</feature>
<dbReference type="CDD" id="cd02440">
    <property type="entry name" value="AdoMet_MTases"/>
    <property type="match status" value="1"/>
</dbReference>
<evidence type="ECO:0000259" key="1">
    <source>
        <dbReference type="Pfam" id="PF13847"/>
    </source>
</evidence>
<dbReference type="PANTHER" id="PTHR43861:SF2">
    <property type="entry name" value="CARBOXY-S-ADENOSYL-L-METHIONINE SYNTHASE"/>
    <property type="match status" value="1"/>
</dbReference>